<dbReference type="Proteomes" id="UP001141327">
    <property type="component" value="Unassembled WGS sequence"/>
</dbReference>
<feature type="region of interest" description="Disordered" evidence="1">
    <location>
        <begin position="1137"/>
        <end position="1175"/>
    </location>
</feature>
<evidence type="ECO:0000313" key="3">
    <source>
        <dbReference type="Proteomes" id="UP001141327"/>
    </source>
</evidence>
<feature type="compositionally biased region" description="Low complexity" evidence="1">
    <location>
        <begin position="522"/>
        <end position="537"/>
    </location>
</feature>
<feature type="compositionally biased region" description="Basic residues" evidence="1">
    <location>
        <begin position="456"/>
        <end position="466"/>
    </location>
</feature>
<feature type="region of interest" description="Disordered" evidence="1">
    <location>
        <begin position="814"/>
        <end position="865"/>
    </location>
</feature>
<feature type="compositionally biased region" description="Pro residues" evidence="1">
    <location>
        <begin position="274"/>
        <end position="289"/>
    </location>
</feature>
<comment type="caution">
    <text evidence="2">The sequence shown here is derived from an EMBL/GenBank/DDBJ whole genome shotgun (WGS) entry which is preliminary data.</text>
</comment>
<feature type="compositionally biased region" description="Pro residues" evidence="1">
    <location>
        <begin position="341"/>
        <end position="350"/>
    </location>
</feature>
<feature type="compositionally biased region" description="Low complexity" evidence="1">
    <location>
        <begin position="351"/>
        <end position="374"/>
    </location>
</feature>
<feature type="compositionally biased region" description="Pro residues" evidence="1">
    <location>
        <begin position="705"/>
        <end position="717"/>
    </location>
</feature>
<feature type="compositionally biased region" description="Low complexity" evidence="1">
    <location>
        <begin position="822"/>
        <end position="835"/>
    </location>
</feature>
<feature type="region of interest" description="Disordered" evidence="1">
    <location>
        <begin position="878"/>
        <end position="977"/>
    </location>
</feature>
<feature type="compositionally biased region" description="Low complexity" evidence="1">
    <location>
        <begin position="47"/>
        <end position="59"/>
    </location>
</feature>
<protein>
    <submittedName>
        <fullName evidence="2">Uncharacterized protein</fullName>
    </submittedName>
</protein>
<feature type="compositionally biased region" description="Pro residues" evidence="1">
    <location>
        <begin position="222"/>
        <end position="234"/>
    </location>
</feature>
<feature type="region of interest" description="Disordered" evidence="1">
    <location>
        <begin position="41"/>
        <end position="144"/>
    </location>
</feature>
<gene>
    <name evidence="2" type="ORF">PAPYR_7816</name>
</gene>
<feature type="compositionally biased region" description="Basic and acidic residues" evidence="1">
    <location>
        <begin position="1161"/>
        <end position="1175"/>
    </location>
</feature>
<feature type="compositionally biased region" description="Low complexity" evidence="1">
    <location>
        <begin position="549"/>
        <end position="565"/>
    </location>
</feature>
<reference evidence="2" key="1">
    <citation type="journal article" date="2022" name="bioRxiv">
        <title>Genomics of Preaxostyla Flagellates Illuminates Evolutionary Transitions and the Path Towards Mitochondrial Loss.</title>
        <authorList>
            <person name="Novak L.V.F."/>
            <person name="Treitli S.C."/>
            <person name="Pyrih J."/>
            <person name="Halakuc P."/>
            <person name="Pipaliya S.V."/>
            <person name="Vacek V."/>
            <person name="Brzon O."/>
            <person name="Soukal P."/>
            <person name="Eme L."/>
            <person name="Dacks J.B."/>
            <person name="Karnkowska A."/>
            <person name="Elias M."/>
            <person name="Hampl V."/>
        </authorList>
    </citation>
    <scope>NUCLEOTIDE SEQUENCE</scope>
    <source>
        <strain evidence="2">RCP-MX</strain>
    </source>
</reference>
<feature type="compositionally biased region" description="Low complexity" evidence="1">
    <location>
        <begin position="235"/>
        <end position="249"/>
    </location>
</feature>
<feature type="compositionally biased region" description="Low complexity" evidence="1">
    <location>
        <begin position="718"/>
        <end position="730"/>
    </location>
</feature>
<feature type="compositionally biased region" description="Low complexity" evidence="1">
    <location>
        <begin position="499"/>
        <end position="515"/>
    </location>
</feature>
<accession>A0ABQ8UGR4</accession>
<feature type="region of interest" description="Disordered" evidence="1">
    <location>
        <begin position="1065"/>
        <end position="1102"/>
    </location>
</feature>
<feature type="region of interest" description="Disordered" evidence="1">
    <location>
        <begin position="1"/>
        <end position="28"/>
    </location>
</feature>
<proteinExistence type="predicted"/>
<feature type="compositionally biased region" description="Basic and acidic residues" evidence="1">
    <location>
        <begin position="375"/>
        <end position="388"/>
    </location>
</feature>
<sequence length="1175" mass="119170">MSRGLFTAGDMPGSSASHATPRAEAPGALAAISPLDPFGTSDASLFSGISGSPSPSGCPAPRRQVAPHQQVRAGAHQTGSFDSSALCSSHHTKQAPRMATSSLSLSVSPRELEDAPGAAPATPPDRSQRADAEAAGASPTAAVAQVGWGEAPSVDLSLRSGEVVLMDPSSLSPMRPSGVSVLGPSPTTPTPTPGRTPRFAPGTPSHFPPPVAVSTPGGFNFPPSPVPSPRPSSPSLPSSGHSGCLPSLGALRISGDSSRISGAADSSDRISTAPPEPPTTGPSSPPPTAIPAAPRVAGGCADWPDPLAGQNQGRMEPPSPHPQAPSALPMARQTGRVMEAPPQPAGPPIGPWASWLTTSPSSAAAAATSGTFGSKPRDPGDVKRSDDPISARIVVGLSSGDHPITPLAQASLGVDSGAEGETPSAISLVGVTLPSLGEAALDADGSPRPTGTSHHATSHRHHHHARGSASPSAHPNGTSPVPTPPRQHRLAADAAPGMSTLAPISPLSSTTSPTTEAERGVPLRLPTRLGPLPSSSSADEQPPIPPLPSSSSATPPSSASPSLGARRGGGASSPEASSSPPVKSSHAAVSPATSTPPQTHTPQGTPRPLPAASFGAGGDRSTIDTPIPSPPRTQLPAARAPVEPSPGPPHPPREAIRGSTMAPAFQPSFGQPSLMRPQWASTPQLPGYPYPPQADQPSQSYLPFQPYPPPPYPPYQQPPQFFQQPAAGTPSPYPTPLYGPPPSLLTTPQHLLAGTFGPAPVGCAPATFFSAPVLLTPSLISREQPLWFGQLGAPVYLQPPAALSLHGGSAAIEYPVQPPVTTPSTQQPQGPSEQEPPFEPPALAAGTRLQPTQGTDQPLGGAIEPTSSLKVPALVQPEVARPGPPLSPALGPPQRSTSPLPQSRPRQGSLSPGPLGHVSGPAEHASAADKSRPSVEPLVVVAGPPAPSVASATSHGLHQGSGISGADATPEGDGKGRPVFLSVGSIGPPQSISIGHLRPAEPEIAALIRTQREREGLRASLATPQPSREPTIVPWWRRSYASGFHLPSTPPPPPELMGFRPQLRASSLGLSPPVSQAPETAPHHSPPSISRNPMASGATEGVGHLCDSSTRFLLHSSLAAQRMAALHRLLSGQTLHAVPRDDAQGSGAVGTAESSGQMPADPEKSGDTKSITDLE</sequence>
<organism evidence="2 3">
    <name type="scientific">Paratrimastix pyriformis</name>
    <dbReference type="NCBI Taxonomy" id="342808"/>
    <lineage>
        <taxon>Eukaryota</taxon>
        <taxon>Metamonada</taxon>
        <taxon>Preaxostyla</taxon>
        <taxon>Paratrimastigidae</taxon>
        <taxon>Paratrimastix</taxon>
    </lineage>
</organism>
<feature type="compositionally biased region" description="Low complexity" evidence="1">
    <location>
        <begin position="572"/>
        <end position="606"/>
    </location>
</feature>
<dbReference type="EMBL" id="JAPMOS010000059">
    <property type="protein sequence ID" value="KAJ4456887.1"/>
    <property type="molecule type" value="Genomic_DNA"/>
</dbReference>
<feature type="region of interest" description="Disordered" evidence="1">
    <location>
        <begin position="167"/>
        <end position="388"/>
    </location>
</feature>
<feature type="compositionally biased region" description="Low complexity" evidence="1">
    <location>
        <begin position="195"/>
        <end position="204"/>
    </location>
</feature>
<feature type="compositionally biased region" description="Polar residues" evidence="1">
    <location>
        <begin position="77"/>
        <end position="89"/>
    </location>
</feature>
<evidence type="ECO:0000313" key="2">
    <source>
        <dbReference type="EMBL" id="KAJ4456887.1"/>
    </source>
</evidence>
<feature type="compositionally biased region" description="Low complexity" evidence="1">
    <location>
        <begin position="937"/>
        <end position="952"/>
    </location>
</feature>
<evidence type="ECO:0000256" key="1">
    <source>
        <dbReference type="SAM" id="MobiDB-lite"/>
    </source>
</evidence>
<feature type="region of interest" description="Disordered" evidence="1">
    <location>
        <begin position="439"/>
        <end position="742"/>
    </location>
</feature>
<feature type="compositionally biased region" description="Pro residues" evidence="1">
    <location>
        <begin position="882"/>
        <end position="891"/>
    </location>
</feature>
<feature type="compositionally biased region" description="Pro residues" evidence="1">
    <location>
        <begin position="731"/>
        <end position="742"/>
    </location>
</feature>
<feature type="compositionally biased region" description="Polar residues" evidence="1">
    <location>
        <begin position="894"/>
        <end position="910"/>
    </location>
</feature>
<name>A0ABQ8UGR4_9EUKA</name>
<keyword evidence="3" id="KW-1185">Reference proteome</keyword>
<feature type="compositionally biased region" description="Polar residues" evidence="1">
    <location>
        <begin position="1065"/>
        <end position="1078"/>
    </location>
</feature>